<feature type="binding site" evidence="6">
    <location>
        <position position="225"/>
    </location>
    <ligand>
        <name>Mg(2+)</name>
        <dbReference type="ChEBI" id="CHEBI:18420"/>
        <label>1</label>
    </ligand>
</feature>
<dbReference type="GO" id="GO:0046872">
    <property type="term" value="F:metal ion binding"/>
    <property type="evidence" value="ECO:0007669"/>
    <property type="project" value="UniProtKB-KW"/>
</dbReference>
<feature type="active site" description="Proton acceptor" evidence="5">
    <location>
        <position position="325"/>
    </location>
</feature>
<dbReference type="GO" id="GO:0008311">
    <property type="term" value="F:double-stranded DNA 3'-5' DNA exonuclease activity"/>
    <property type="evidence" value="ECO:0007669"/>
    <property type="project" value="TreeGrafter"/>
</dbReference>
<evidence type="ECO:0000256" key="3">
    <source>
        <dbReference type="ARBA" id="ARBA00022801"/>
    </source>
</evidence>
<keyword evidence="8" id="KW-0234">DNA repair</keyword>
<dbReference type="PANTHER" id="PTHR22748">
    <property type="entry name" value="AP ENDONUCLEASE"/>
    <property type="match status" value="1"/>
</dbReference>
<feature type="binding site" evidence="6">
    <location>
        <position position="223"/>
    </location>
    <ligand>
        <name>Mg(2+)</name>
        <dbReference type="ChEBI" id="CHEBI:18420"/>
        <label>1</label>
    </ligand>
</feature>
<comment type="cofactor">
    <cofactor evidence="6 8">
        <name>Mg(2+)</name>
        <dbReference type="ChEBI" id="CHEBI:18420"/>
    </cofactor>
    <cofactor evidence="6 8">
        <name>Mn(2+)</name>
        <dbReference type="ChEBI" id="CHEBI:29035"/>
    </cofactor>
    <text evidence="6 8">Probably binds two magnesium or manganese ions per subunit.</text>
</comment>
<evidence type="ECO:0000313" key="11">
    <source>
        <dbReference type="Proteomes" id="UP000515908"/>
    </source>
</evidence>
<organism evidence="10 11">
    <name type="scientific">Angomonas deanei</name>
    <dbReference type="NCBI Taxonomy" id="59799"/>
    <lineage>
        <taxon>Eukaryota</taxon>
        <taxon>Discoba</taxon>
        <taxon>Euglenozoa</taxon>
        <taxon>Kinetoplastea</taxon>
        <taxon>Metakinetoplastina</taxon>
        <taxon>Trypanosomatida</taxon>
        <taxon>Trypanosomatidae</taxon>
        <taxon>Strigomonadinae</taxon>
        <taxon>Angomonas</taxon>
    </lineage>
</organism>
<dbReference type="Proteomes" id="UP000515908">
    <property type="component" value="Chromosome 01"/>
</dbReference>
<dbReference type="CDD" id="cd09087">
    <property type="entry name" value="Ape1-like_AP-endo"/>
    <property type="match status" value="1"/>
</dbReference>
<dbReference type="OrthoDB" id="498125at2759"/>
<evidence type="ECO:0000259" key="9">
    <source>
        <dbReference type="Pfam" id="PF03372"/>
    </source>
</evidence>
<evidence type="ECO:0000256" key="4">
    <source>
        <dbReference type="ARBA" id="ARBA00022842"/>
    </source>
</evidence>
<name>A0A7G2BYN8_9TRYP</name>
<gene>
    <name evidence="10" type="ORF">ADEAN_000011800</name>
</gene>
<dbReference type="AlphaFoldDB" id="A0A7G2BYN8"/>
<proteinExistence type="inferred from homology"/>
<feature type="binding site" evidence="6">
    <location>
        <position position="38"/>
    </location>
    <ligand>
        <name>Mg(2+)</name>
        <dbReference type="ChEBI" id="CHEBI:18420"/>
        <label>1</label>
    </ligand>
</feature>
<feature type="site" description="Transition state stabilizer" evidence="7">
    <location>
        <position position="225"/>
    </location>
</feature>
<dbReference type="GO" id="GO:0003677">
    <property type="term" value="F:DNA binding"/>
    <property type="evidence" value="ECO:0007669"/>
    <property type="project" value="InterPro"/>
</dbReference>
<reference evidence="10 11" key="1">
    <citation type="submission" date="2020-08" db="EMBL/GenBank/DDBJ databases">
        <authorList>
            <person name="Newling K."/>
            <person name="Davey J."/>
            <person name="Forrester S."/>
        </authorList>
    </citation>
    <scope>NUCLEOTIDE SEQUENCE [LARGE SCALE GENOMIC DNA]</scope>
    <source>
        <strain evidence="11">Crithidia deanei Carvalho (ATCC PRA-265)</strain>
    </source>
</reference>
<keyword evidence="11" id="KW-1185">Reference proteome</keyword>
<evidence type="ECO:0000256" key="1">
    <source>
        <dbReference type="ARBA" id="ARBA00007092"/>
    </source>
</evidence>
<dbReference type="VEuPathDB" id="TriTrypDB:ADEAN_000011800"/>
<feature type="binding site" evidence="6">
    <location>
        <position position="69"/>
    </location>
    <ligand>
        <name>Mg(2+)</name>
        <dbReference type="ChEBI" id="CHEBI:18420"/>
        <label>1</label>
    </ligand>
</feature>
<feature type="binding site" evidence="6">
    <location>
        <position position="324"/>
    </location>
    <ligand>
        <name>Mg(2+)</name>
        <dbReference type="ChEBI" id="CHEBI:18420"/>
        <label>1</label>
    </ligand>
</feature>
<sequence length="335" mass="38147">MAESKSKEAIWGEVLPFERITKKTDFDPENMFKFITWNVAGLRGILKKNPKAISDFLSKESPDILALQETKLNTTEAEANAKLGVVEGYTFVDHPCRVKKGYSGTRTYVKTDAISVALKATHTKGFNLLGTKESEVGDEEGRILSTFLDAPGTPKTEQGAHPNLVFINTYVPNSGMTLDRLAYRTEEFDISMRNYLMSLKKYCTDNAKAVKNENYHGLIWTGDLNVAERDFDRYYSGTFKTMQCCSGFTPEERESFRITLKKTDTFDVFRFLYPNAGPVYTFWSARLNGRDKGLGWRIDYFVVSENLKPFVVDCFVMPEIVSSDHSPVQLWLRKK</sequence>
<dbReference type="Pfam" id="PF03372">
    <property type="entry name" value="Exo_endo_phos"/>
    <property type="match status" value="1"/>
</dbReference>
<evidence type="ECO:0000256" key="5">
    <source>
        <dbReference type="PIRSR" id="PIRSR604808-1"/>
    </source>
</evidence>
<keyword evidence="2 6" id="KW-0479">Metal-binding</keyword>
<evidence type="ECO:0000256" key="8">
    <source>
        <dbReference type="RuleBase" id="RU362131"/>
    </source>
</evidence>
<dbReference type="InterPro" id="IPR036691">
    <property type="entry name" value="Endo/exonu/phosph_ase_sf"/>
</dbReference>
<dbReference type="GO" id="GO:0005634">
    <property type="term" value="C:nucleus"/>
    <property type="evidence" value="ECO:0007669"/>
    <property type="project" value="TreeGrafter"/>
</dbReference>
<dbReference type="GO" id="GO:0003906">
    <property type="term" value="F:DNA-(apurinic or apyrimidinic site) endonuclease activity"/>
    <property type="evidence" value="ECO:0007669"/>
    <property type="project" value="TreeGrafter"/>
</dbReference>
<dbReference type="InterPro" id="IPR020847">
    <property type="entry name" value="AP_endonuclease_F1_BS"/>
</dbReference>
<dbReference type="PANTHER" id="PTHR22748:SF6">
    <property type="entry name" value="DNA-(APURINIC OR APYRIMIDINIC SITE) ENDONUCLEASE"/>
    <property type="match status" value="1"/>
</dbReference>
<feature type="site" description="Interaction with DNA substrate" evidence="7">
    <location>
        <position position="325"/>
    </location>
</feature>
<comment type="similarity">
    <text evidence="1 8">Belongs to the DNA repair enzymes AP/ExoA family.</text>
</comment>
<accession>A0A7G2BYN8</accession>
<dbReference type="EMBL" id="LR877145">
    <property type="protein sequence ID" value="CAD2212706.1"/>
    <property type="molecule type" value="Genomic_DNA"/>
</dbReference>
<dbReference type="SUPFAM" id="SSF56219">
    <property type="entry name" value="DNase I-like"/>
    <property type="match status" value="1"/>
</dbReference>
<keyword evidence="10" id="KW-0269">Exonuclease</keyword>
<dbReference type="PROSITE" id="PS51435">
    <property type="entry name" value="AP_NUCLEASE_F1_4"/>
    <property type="match status" value="1"/>
</dbReference>
<dbReference type="InterPro" id="IPR005135">
    <property type="entry name" value="Endo/exonuclease/phosphatase"/>
</dbReference>
<keyword evidence="8" id="KW-0227">DNA damage</keyword>
<dbReference type="NCBIfam" id="TIGR00633">
    <property type="entry name" value="xth"/>
    <property type="match status" value="1"/>
</dbReference>
<evidence type="ECO:0000256" key="6">
    <source>
        <dbReference type="PIRSR" id="PIRSR604808-2"/>
    </source>
</evidence>
<dbReference type="GO" id="GO:0008081">
    <property type="term" value="F:phosphoric diester hydrolase activity"/>
    <property type="evidence" value="ECO:0007669"/>
    <property type="project" value="TreeGrafter"/>
</dbReference>
<evidence type="ECO:0000313" key="10">
    <source>
        <dbReference type="EMBL" id="CAD2212706.1"/>
    </source>
</evidence>
<keyword evidence="10" id="KW-0540">Nuclease</keyword>
<dbReference type="InterPro" id="IPR004808">
    <property type="entry name" value="AP_endonuc_1"/>
</dbReference>
<keyword evidence="4 6" id="KW-0460">Magnesium</keyword>
<dbReference type="Gene3D" id="3.60.10.10">
    <property type="entry name" value="Endonuclease/exonuclease/phosphatase"/>
    <property type="match status" value="1"/>
</dbReference>
<evidence type="ECO:0000256" key="2">
    <source>
        <dbReference type="ARBA" id="ARBA00022723"/>
    </source>
</evidence>
<dbReference type="PROSITE" id="PS00726">
    <property type="entry name" value="AP_NUCLEASE_F1_1"/>
    <property type="match status" value="1"/>
</dbReference>
<keyword evidence="6" id="KW-0464">Manganese</keyword>
<dbReference type="GO" id="GO:0006284">
    <property type="term" value="P:base-excision repair"/>
    <property type="evidence" value="ECO:0007669"/>
    <property type="project" value="TreeGrafter"/>
</dbReference>
<protein>
    <submittedName>
        <fullName evidence="10">Endonuclease/Exonuclease/phosphatase family, putative</fullName>
    </submittedName>
</protein>
<feature type="active site" description="Proton donor/acceptor" evidence="5">
    <location>
        <position position="223"/>
    </location>
</feature>
<keyword evidence="3" id="KW-0378">Hydrolase</keyword>
<keyword evidence="10" id="KW-0255">Endonuclease</keyword>
<feature type="domain" description="Endonuclease/exonuclease/phosphatase" evidence="9">
    <location>
        <begin position="35"/>
        <end position="325"/>
    </location>
</feature>
<feature type="binding site" evidence="6">
    <location>
        <position position="325"/>
    </location>
    <ligand>
        <name>Mg(2+)</name>
        <dbReference type="ChEBI" id="CHEBI:18420"/>
        <label>1</label>
    </ligand>
</feature>
<feature type="active site" evidence="5">
    <location>
        <position position="170"/>
    </location>
</feature>
<evidence type="ECO:0000256" key="7">
    <source>
        <dbReference type="PIRSR" id="PIRSR604808-3"/>
    </source>
</evidence>
<feature type="site" description="Important for catalytic activity" evidence="7">
    <location>
        <position position="299"/>
    </location>
</feature>